<feature type="domain" description="CENP-V/GFA" evidence="6">
    <location>
        <begin position="10"/>
        <end position="114"/>
    </location>
</feature>
<evidence type="ECO:0000259" key="6">
    <source>
        <dbReference type="PROSITE" id="PS51891"/>
    </source>
</evidence>
<keyword evidence="3" id="KW-0862">Zinc</keyword>
<feature type="compositionally biased region" description="Basic and acidic residues" evidence="5">
    <location>
        <begin position="163"/>
        <end position="172"/>
    </location>
</feature>
<organism evidence="7 8">
    <name type="scientific">Sporormia fimetaria CBS 119925</name>
    <dbReference type="NCBI Taxonomy" id="1340428"/>
    <lineage>
        <taxon>Eukaryota</taxon>
        <taxon>Fungi</taxon>
        <taxon>Dikarya</taxon>
        <taxon>Ascomycota</taxon>
        <taxon>Pezizomycotina</taxon>
        <taxon>Dothideomycetes</taxon>
        <taxon>Pleosporomycetidae</taxon>
        <taxon>Pleosporales</taxon>
        <taxon>Sporormiaceae</taxon>
        <taxon>Sporormia</taxon>
    </lineage>
</organism>
<name>A0A6A6V8R6_9PLEO</name>
<dbReference type="Proteomes" id="UP000799440">
    <property type="component" value="Unassembled WGS sequence"/>
</dbReference>
<evidence type="ECO:0000256" key="1">
    <source>
        <dbReference type="ARBA" id="ARBA00005495"/>
    </source>
</evidence>
<dbReference type="GO" id="GO:0016846">
    <property type="term" value="F:carbon-sulfur lyase activity"/>
    <property type="evidence" value="ECO:0007669"/>
    <property type="project" value="InterPro"/>
</dbReference>
<evidence type="ECO:0000313" key="7">
    <source>
        <dbReference type="EMBL" id="KAF2745691.1"/>
    </source>
</evidence>
<comment type="similarity">
    <text evidence="1">Belongs to the Gfa family.</text>
</comment>
<dbReference type="PROSITE" id="PS51891">
    <property type="entry name" value="CENP_V_GFA"/>
    <property type="match status" value="1"/>
</dbReference>
<evidence type="ECO:0000256" key="2">
    <source>
        <dbReference type="ARBA" id="ARBA00022723"/>
    </source>
</evidence>
<keyword evidence="4" id="KW-0456">Lyase</keyword>
<feature type="compositionally biased region" description="Basic and acidic residues" evidence="5">
    <location>
        <begin position="224"/>
        <end position="259"/>
    </location>
</feature>
<keyword evidence="8" id="KW-1185">Reference proteome</keyword>
<evidence type="ECO:0000313" key="8">
    <source>
        <dbReference type="Proteomes" id="UP000799440"/>
    </source>
</evidence>
<keyword evidence="2" id="KW-0479">Metal-binding</keyword>
<dbReference type="Pfam" id="PF04828">
    <property type="entry name" value="GFA"/>
    <property type="match status" value="1"/>
</dbReference>
<evidence type="ECO:0000256" key="5">
    <source>
        <dbReference type="SAM" id="MobiDB-lite"/>
    </source>
</evidence>
<accession>A0A6A6V8R6</accession>
<dbReference type="InterPro" id="IPR011057">
    <property type="entry name" value="Mss4-like_sf"/>
</dbReference>
<dbReference type="PANTHER" id="PTHR33337">
    <property type="entry name" value="GFA DOMAIN-CONTAINING PROTEIN"/>
    <property type="match status" value="1"/>
</dbReference>
<gene>
    <name evidence="7" type="ORF">M011DRAFT_426808</name>
</gene>
<feature type="compositionally biased region" description="Basic and acidic residues" evidence="5">
    <location>
        <begin position="188"/>
        <end position="200"/>
    </location>
</feature>
<dbReference type="PANTHER" id="PTHR33337:SF33">
    <property type="entry name" value="CENP-V_GFA DOMAIN-CONTAINING PROTEIN"/>
    <property type="match status" value="1"/>
</dbReference>
<dbReference type="Gene3D" id="3.90.1590.10">
    <property type="entry name" value="glutathione-dependent formaldehyde- activating enzyme (gfa)"/>
    <property type="match status" value="1"/>
</dbReference>
<feature type="compositionally biased region" description="Acidic residues" evidence="5">
    <location>
        <begin position="212"/>
        <end position="223"/>
    </location>
</feature>
<sequence length="281" mass="31501">MPPTRPFPIVHGGCTCTYIRYQLLRPPLFCYACHCVECQKSSGSAFASIATVEFDALSTLSSARPLLIPVSSSHRYKMLATCPRCRDVCWTWTNVSPATLDVRIGTLDLPNLFAPDVHIFVGAMVDWIRLPEEVGKLKGDFEWREVYPRESVVRLEMATKRWEERERRRKGEGNAAAKRNAGLEEAEHEGTKETVEEGEKTPTIGSPGPEGPDGEEDGEMDEELERRYEEMERALQERLEKLSLKLSQEEKGSEVKGNEEMVSQGKGKGPAHTVGEGQMKS</sequence>
<dbReference type="GO" id="GO:0046872">
    <property type="term" value="F:metal ion binding"/>
    <property type="evidence" value="ECO:0007669"/>
    <property type="project" value="UniProtKB-KW"/>
</dbReference>
<dbReference type="EMBL" id="MU006581">
    <property type="protein sequence ID" value="KAF2745691.1"/>
    <property type="molecule type" value="Genomic_DNA"/>
</dbReference>
<reference evidence="7" key="1">
    <citation type="journal article" date="2020" name="Stud. Mycol.">
        <title>101 Dothideomycetes genomes: a test case for predicting lifestyles and emergence of pathogens.</title>
        <authorList>
            <person name="Haridas S."/>
            <person name="Albert R."/>
            <person name="Binder M."/>
            <person name="Bloem J."/>
            <person name="Labutti K."/>
            <person name="Salamov A."/>
            <person name="Andreopoulos B."/>
            <person name="Baker S."/>
            <person name="Barry K."/>
            <person name="Bills G."/>
            <person name="Bluhm B."/>
            <person name="Cannon C."/>
            <person name="Castanera R."/>
            <person name="Culley D."/>
            <person name="Daum C."/>
            <person name="Ezra D."/>
            <person name="Gonzalez J."/>
            <person name="Henrissat B."/>
            <person name="Kuo A."/>
            <person name="Liang C."/>
            <person name="Lipzen A."/>
            <person name="Lutzoni F."/>
            <person name="Magnuson J."/>
            <person name="Mondo S."/>
            <person name="Nolan M."/>
            <person name="Ohm R."/>
            <person name="Pangilinan J."/>
            <person name="Park H.-J."/>
            <person name="Ramirez L."/>
            <person name="Alfaro M."/>
            <person name="Sun H."/>
            <person name="Tritt A."/>
            <person name="Yoshinaga Y."/>
            <person name="Zwiers L.-H."/>
            <person name="Turgeon B."/>
            <person name="Goodwin S."/>
            <person name="Spatafora J."/>
            <person name="Crous P."/>
            <person name="Grigoriev I."/>
        </authorList>
    </citation>
    <scope>NUCLEOTIDE SEQUENCE</scope>
    <source>
        <strain evidence="7">CBS 119925</strain>
    </source>
</reference>
<feature type="region of interest" description="Disordered" evidence="5">
    <location>
        <begin position="163"/>
        <end position="281"/>
    </location>
</feature>
<dbReference type="OrthoDB" id="2212170at2759"/>
<dbReference type="AlphaFoldDB" id="A0A6A6V8R6"/>
<protein>
    <recommendedName>
        <fullName evidence="6">CENP-V/GFA domain-containing protein</fullName>
    </recommendedName>
</protein>
<evidence type="ECO:0000256" key="3">
    <source>
        <dbReference type="ARBA" id="ARBA00022833"/>
    </source>
</evidence>
<evidence type="ECO:0000256" key="4">
    <source>
        <dbReference type="ARBA" id="ARBA00023239"/>
    </source>
</evidence>
<proteinExistence type="inferred from homology"/>
<dbReference type="SUPFAM" id="SSF51316">
    <property type="entry name" value="Mss4-like"/>
    <property type="match status" value="1"/>
</dbReference>
<dbReference type="InterPro" id="IPR006913">
    <property type="entry name" value="CENP-V/GFA"/>
</dbReference>